<keyword evidence="2" id="KW-1185">Reference proteome</keyword>
<evidence type="ECO:0000313" key="1">
    <source>
        <dbReference type="EMBL" id="KAJ7778511.1"/>
    </source>
</evidence>
<comment type="caution">
    <text evidence="1">The sequence shown here is derived from an EMBL/GenBank/DDBJ whole genome shotgun (WGS) entry which is preliminary data.</text>
</comment>
<organism evidence="1 2">
    <name type="scientific">Mycena metata</name>
    <dbReference type="NCBI Taxonomy" id="1033252"/>
    <lineage>
        <taxon>Eukaryota</taxon>
        <taxon>Fungi</taxon>
        <taxon>Dikarya</taxon>
        <taxon>Basidiomycota</taxon>
        <taxon>Agaricomycotina</taxon>
        <taxon>Agaricomycetes</taxon>
        <taxon>Agaricomycetidae</taxon>
        <taxon>Agaricales</taxon>
        <taxon>Marasmiineae</taxon>
        <taxon>Mycenaceae</taxon>
        <taxon>Mycena</taxon>
    </lineage>
</organism>
<proteinExistence type="predicted"/>
<dbReference type="EMBL" id="JARKIB010000007">
    <property type="protein sequence ID" value="KAJ7778511.1"/>
    <property type="molecule type" value="Genomic_DNA"/>
</dbReference>
<protein>
    <submittedName>
        <fullName evidence="1">Uncharacterized protein</fullName>
    </submittedName>
</protein>
<name>A0AAD7NX30_9AGAR</name>
<dbReference type="AlphaFoldDB" id="A0AAD7NX30"/>
<sequence length="291" mass="32036">MPRSQSRAASAAWMYGQSVALSRSCVLYPRPNDNCLSILDAVPVFSGMRSGPGPKCAGKGLLYYGCNPNRGVRIEDLSNRGNIARIEGLVQLQGSLGAGLMPPRATWNKYAAARGRPSRQSRTLVRILGFSVLTRRRSRTDFTQFSPRALALVVRNAYQTHDWDEGTQLPLAHSSKMNSPCVDSALNIHGSRVRQHETGTETHLWKPVAYLSLVMVWLWPASATFGSGLASDFVRLKPRLLPGMALAWPGNFQSQAWAKAMAFRAHSRLRQHEAEAVAVNGRGRGRVELLT</sequence>
<dbReference type="Proteomes" id="UP001215598">
    <property type="component" value="Unassembled WGS sequence"/>
</dbReference>
<evidence type="ECO:0000313" key="2">
    <source>
        <dbReference type="Proteomes" id="UP001215598"/>
    </source>
</evidence>
<reference evidence="1" key="1">
    <citation type="submission" date="2023-03" db="EMBL/GenBank/DDBJ databases">
        <title>Massive genome expansion in bonnet fungi (Mycena s.s.) driven by repeated elements and novel gene families across ecological guilds.</title>
        <authorList>
            <consortium name="Lawrence Berkeley National Laboratory"/>
            <person name="Harder C.B."/>
            <person name="Miyauchi S."/>
            <person name="Viragh M."/>
            <person name="Kuo A."/>
            <person name="Thoen E."/>
            <person name="Andreopoulos B."/>
            <person name="Lu D."/>
            <person name="Skrede I."/>
            <person name="Drula E."/>
            <person name="Henrissat B."/>
            <person name="Morin E."/>
            <person name="Kohler A."/>
            <person name="Barry K."/>
            <person name="LaButti K."/>
            <person name="Morin E."/>
            <person name="Salamov A."/>
            <person name="Lipzen A."/>
            <person name="Mereny Z."/>
            <person name="Hegedus B."/>
            <person name="Baldrian P."/>
            <person name="Stursova M."/>
            <person name="Weitz H."/>
            <person name="Taylor A."/>
            <person name="Grigoriev I.V."/>
            <person name="Nagy L.G."/>
            <person name="Martin F."/>
            <person name="Kauserud H."/>
        </authorList>
    </citation>
    <scope>NUCLEOTIDE SEQUENCE</scope>
    <source>
        <strain evidence="1">CBHHK182m</strain>
    </source>
</reference>
<gene>
    <name evidence="1" type="ORF">B0H16DRAFT_1449107</name>
</gene>
<accession>A0AAD7NX30</accession>